<evidence type="ECO:0000256" key="1">
    <source>
        <dbReference type="ARBA" id="ARBA00004123"/>
    </source>
</evidence>
<dbReference type="SMART" id="SM00353">
    <property type="entry name" value="HLH"/>
    <property type="match status" value="1"/>
</dbReference>
<dbReference type="PANTHER" id="PTHR13935:SF166">
    <property type="entry name" value="ACHAETE-SCUTE TRANSCRIPTION FACTOR-RELATED PROTEIN-RELATED"/>
    <property type="match status" value="1"/>
</dbReference>
<evidence type="ECO:0000256" key="2">
    <source>
        <dbReference type="ARBA" id="ARBA00023015"/>
    </source>
</evidence>
<gene>
    <name evidence="8" type="ORF">HannXRQ_Chr02g0058551</name>
    <name evidence="7" type="ORF">HanXRQr2_Chr09g0414411</name>
</gene>
<dbReference type="EMBL" id="MNCJ02000324">
    <property type="protein sequence ID" value="KAF5793166.1"/>
    <property type="molecule type" value="Genomic_DNA"/>
</dbReference>
<dbReference type="GO" id="GO:0090575">
    <property type="term" value="C:RNA polymerase II transcription regulator complex"/>
    <property type="evidence" value="ECO:0000318"/>
    <property type="project" value="GO_Central"/>
</dbReference>
<feature type="compositionally biased region" description="Polar residues" evidence="5">
    <location>
        <begin position="49"/>
        <end position="60"/>
    </location>
</feature>
<dbReference type="EMBL" id="CM007891">
    <property type="protein sequence ID" value="OTG35606.1"/>
    <property type="molecule type" value="Genomic_DNA"/>
</dbReference>
<keyword evidence="3" id="KW-0804">Transcription</keyword>
<evidence type="ECO:0000256" key="4">
    <source>
        <dbReference type="ARBA" id="ARBA00023242"/>
    </source>
</evidence>
<dbReference type="GO" id="GO:0006357">
    <property type="term" value="P:regulation of transcription by RNA polymerase II"/>
    <property type="evidence" value="ECO:0000318"/>
    <property type="project" value="GO_Central"/>
</dbReference>
<dbReference type="CDD" id="cd18914">
    <property type="entry name" value="bHLH_AtORG2_like"/>
    <property type="match status" value="1"/>
</dbReference>
<dbReference type="PROSITE" id="PS50888">
    <property type="entry name" value="BHLH"/>
    <property type="match status" value="1"/>
</dbReference>
<reference evidence="8" key="2">
    <citation type="submission" date="2017-02" db="EMBL/GenBank/DDBJ databases">
        <title>Sunflower complete genome.</title>
        <authorList>
            <person name="Langlade N."/>
            <person name="Munos S."/>
        </authorList>
    </citation>
    <scope>NUCLEOTIDE SEQUENCE [LARGE SCALE GENOMIC DNA]</scope>
    <source>
        <tissue evidence="8">Leaves</tissue>
    </source>
</reference>
<evidence type="ECO:0000256" key="3">
    <source>
        <dbReference type="ARBA" id="ARBA00023163"/>
    </source>
</evidence>
<accession>A0A251VKK8</accession>
<dbReference type="Pfam" id="PF00010">
    <property type="entry name" value="HLH"/>
    <property type="match status" value="1"/>
</dbReference>
<name>A0A251VKK8_HELAN</name>
<feature type="domain" description="BHLH" evidence="6">
    <location>
        <begin position="68"/>
        <end position="120"/>
    </location>
</feature>
<dbReference type="InterPro" id="IPR036638">
    <property type="entry name" value="HLH_DNA-bd_sf"/>
</dbReference>
<reference evidence="7" key="3">
    <citation type="submission" date="2020-06" db="EMBL/GenBank/DDBJ databases">
        <title>Helianthus annuus Genome sequencing and assembly Release 2.</title>
        <authorList>
            <person name="Gouzy J."/>
            <person name="Langlade N."/>
            <person name="Munos S."/>
        </authorList>
    </citation>
    <scope>NUCLEOTIDE SEQUENCE</scope>
    <source>
        <tissue evidence="7">Leaves</tissue>
    </source>
</reference>
<dbReference type="Gramene" id="mRNA:HanXRQr2_Chr09g0414411">
    <property type="protein sequence ID" value="mRNA:HanXRQr2_Chr09g0414411"/>
    <property type="gene ID" value="HanXRQr2_Chr09g0414411"/>
</dbReference>
<dbReference type="PANTHER" id="PTHR13935">
    <property type="entry name" value="ACHAETE-SCUTE TRANSCRIPTION FACTOR-RELATED"/>
    <property type="match status" value="1"/>
</dbReference>
<reference evidence="7 9" key="1">
    <citation type="journal article" date="2017" name="Nature">
        <title>The sunflower genome provides insights into oil metabolism, flowering and Asterid evolution.</title>
        <authorList>
            <person name="Badouin H."/>
            <person name="Gouzy J."/>
            <person name="Grassa C.J."/>
            <person name="Murat F."/>
            <person name="Staton S.E."/>
            <person name="Cottret L."/>
            <person name="Lelandais-Briere C."/>
            <person name="Owens G.L."/>
            <person name="Carrere S."/>
            <person name="Mayjonade B."/>
            <person name="Legrand L."/>
            <person name="Gill N."/>
            <person name="Kane N.C."/>
            <person name="Bowers J.E."/>
            <person name="Hubner S."/>
            <person name="Bellec A."/>
            <person name="Berard A."/>
            <person name="Berges H."/>
            <person name="Blanchet N."/>
            <person name="Boniface M.C."/>
            <person name="Brunel D."/>
            <person name="Catrice O."/>
            <person name="Chaidir N."/>
            <person name="Claudel C."/>
            <person name="Donnadieu C."/>
            <person name="Faraut T."/>
            <person name="Fievet G."/>
            <person name="Helmstetter N."/>
            <person name="King M."/>
            <person name="Knapp S.J."/>
            <person name="Lai Z."/>
            <person name="Le Paslier M.C."/>
            <person name="Lippi Y."/>
            <person name="Lorenzon L."/>
            <person name="Mandel J.R."/>
            <person name="Marage G."/>
            <person name="Marchand G."/>
            <person name="Marquand E."/>
            <person name="Bret-Mestries E."/>
            <person name="Morien E."/>
            <person name="Nambeesan S."/>
            <person name="Nguyen T."/>
            <person name="Pegot-Espagnet P."/>
            <person name="Pouilly N."/>
            <person name="Raftis F."/>
            <person name="Sallet E."/>
            <person name="Schiex T."/>
            <person name="Thomas J."/>
            <person name="Vandecasteele C."/>
            <person name="Vares D."/>
            <person name="Vear F."/>
            <person name="Vautrin S."/>
            <person name="Crespi M."/>
            <person name="Mangin B."/>
            <person name="Burke J.M."/>
            <person name="Salse J."/>
            <person name="Munos S."/>
            <person name="Vincourt P."/>
            <person name="Rieseberg L.H."/>
            <person name="Langlade N.B."/>
        </authorList>
    </citation>
    <scope>NUCLEOTIDE SEQUENCE [LARGE SCALE GENOMIC DNA]</scope>
    <source>
        <strain evidence="9">cv. SF193</strain>
        <tissue evidence="7">Leaves</tissue>
    </source>
</reference>
<dbReference type="GO" id="GO:0000977">
    <property type="term" value="F:RNA polymerase II transcription regulatory region sequence-specific DNA binding"/>
    <property type="evidence" value="ECO:0000318"/>
    <property type="project" value="GO_Central"/>
</dbReference>
<dbReference type="OMA" id="HVHEAMN"/>
<dbReference type="SMR" id="A0A251VKK8"/>
<evidence type="ECO:0000313" key="7">
    <source>
        <dbReference type="EMBL" id="KAF5793166.1"/>
    </source>
</evidence>
<dbReference type="GO" id="GO:0000981">
    <property type="term" value="F:DNA-binding transcription factor activity, RNA polymerase II-specific"/>
    <property type="evidence" value="ECO:0000318"/>
    <property type="project" value="GO_Central"/>
</dbReference>
<organism evidence="8 9">
    <name type="scientific">Helianthus annuus</name>
    <name type="common">Common sunflower</name>
    <dbReference type="NCBI Taxonomy" id="4232"/>
    <lineage>
        <taxon>Eukaryota</taxon>
        <taxon>Viridiplantae</taxon>
        <taxon>Streptophyta</taxon>
        <taxon>Embryophyta</taxon>
        <taxon>Tracheophyta</taxon>
        <taxon>Spermatophyta</taxon>
        <taxon>Magnoliopsida</taxon>
        <taxon>eudicotyledons</taxon>
        <taxon>Gunneridae</taxon>
        <taxon>Pentapetalae</taxon>
        <taxon>asterids</taxon>
        <taxon>campanulids</taxon>
        <taxon>Asterales</taxon>
        <taxon>Asteraceae</taxon>
        <taxon>Asteroideae</taxon>
        <taxon>Heliantheae alliance</taxon>
        <taxon>Heliantheae</taxon>
        <taxon>Helianthus</taxon>
    </lineage>
</organism>
<keyword evidence="4" id="KW-0539">Nucleus</keyword>
<evidence type="ECO:0000313" key="9">
    <source>
        <dbReference type="Proteomes" id="UP000215914"/>
    </source>
</evidence>
<keyword evidence="2" id="KW-0805">Transcription regulation</keyword>
<dbReference type="InterPro" id="IPR015660">
    <property type="entry name" value="MASH1/Ascl1a-like"/>
</dbReference>
<evidence type="ECO:0000259" key="6">
    <source>
        <dbReference type="PROSITE" id="PS50888"/>
    </source>
</evidence>
<dbReference type="FunCoup" id="A0A251VKK8">
    <property type="interactions" value="119"/>
</dbReference>
<dbReference type="GO" id="GO:0046983">
    <property type="term" value="F:protein dimerization activity"/>
    <property type="evidence" value="ECO:0007669"/>
    <property type="project" value="InterPro"/>
</dbReference>
<dbReference type="Gene3D" id="4.10.280.10">
    <property type="entry name" value="Helix-loop-helix DNA-binding domain"/>
    <property type="match status" value="1"/>
</dbReference>
<keyword evidence="9" id="KW-1185">Reference proteome</keyword>
<evidence type="ECO:0000313" key="8">
    <source>
        <dbReference type="EMBL" id="OTG35606.1"/>
    </source>
</evidence>
<dbReference type="SUPFAM" id="SSF47459">
    <property type="entry name" value="HLH, helix-loop-helix DNA-binding domain"/>
    <property type="match status" value="1"/>
</dbReference>
<feature type="region of interest" description="Disordered" evidence="5">
    <location>
        <begin position="38"/>
        <end position="71"/>
    </location>
</feature>
<dbReference type="InParanoid" id="A0A251VKK8"/>
<comment type="subcellular location">
    <subcellularLocation>
        <location evidence="1">Nucleus</location>
    </subcellularLocation>
</comment>
<evidence type="ECO:0000256" key="5">
    <source>
        <dbReference type="SAM" id="MobiDB-lite"/>
    </source>
</evidence>
<proteinExistence type="predicted"/>
<protein>
    <submittedName>
        <fullName evidence="8">Putative achaete-scute transcription factor-related protein</fullName>
    </submittedName>
    <submittedName>
        <fullName evidence="7">Transcription factor bHLH family</fullName>
    </submittedName>
</protein>
<dbReference type="AlphaFoldDB" id="A0A251VKK8"/>
<sequence length="222" mass="25120">MSSFQQIDDLVFDEINQQDPLVDLHDHVPMDGNITHQANKQARRKHQDGSLTNPSSSTVSGVGDDQTNKKLNHREIEKQRRKQMANLYASLRSLLPLEYIKGKRSIPDQIDQTVNYINHMQENIKGLGVKRDQLMDFMGTMSMNTNENLNNLLPNTVFVNICNEGIEILINSCSIQDGFLLSRVLKTLVGEGLNIISCTSTRANNRILHTIQTEVRLYSAKS</sequence>
<dbReference type="Proteomes" id="UP000215914">
    <property type="component" value="Chromosome 2"/>
</dbReference>
<dbReference type="InterPro" id="IPR011598">
    <property type="entry name" value="bHLH_dom"/>
</dbReference>